<proteinExistence type="predicted"/>
<organism evidence="2 3">
    <name type="scientific">Phytophthora oleae</name>
    <dbReference type="NCBI Taxonomy" id="2107226"/>
    <lineage>
        <taxon>Eukaryota</taxon>
        <taxon>Sar</taxon>
        <taxon>Stramenopiles</taxon>
        <taxon>Oomycota</taxon>
        <taxon>Peronosporomycetes</taxon>
        <taxon>Peronosporales</taxon>
        <taxon>Peronosporaceae</taxon>
        <taxon>Phytophthora</taxon>
    </lineage>
</organism>
<accession>A0ABD3EQ58</accession>
<dbReference type="EMBL" id="JBIMZQ010000085">
    <property type="protein sequence ID" value="KAL3656326.1"/>
    <property type="molecule type" value="Genomic_DNA"/>
</dbReference>
<feature type="region of interest" description="Disordered" evidence="1">
    <location>
        <begin position="1"/>
        <end position="118"/>
    </location>
</feature>
<evidence type="ECO:0000256" key="1">
    <source>
        <dbReference type="SAM" id="MobiDB-lite"/>
    </source>
</evidence>
<dbReference type="Proteomes" id="UP001632037">
    <property type="component" value="Unassembled WGS sequence"/>
</dbReference>
<evidence type="ECO:0000313" key="3">
    <source>
        <dbReference type="Proteomes" id="UP001632037"/>
    </source>
</evidence>
<evidence type="ECO:0000313" key="2">
    <source>
        <dbReference type="EMBL" id="KAL3656326.1"/>
    </source>
</evidence>
<feature type="compositionally biased region" description="Polar residues" evidence="1">
    <location>
        <begin position="74"/>
        <end position="88"/>
    </location>
</feature>
<feature type="compositionally biased region" description="Basic and acidic residues" evidence="1">
    <location>
        <begin position="13"/>
        <end position="22"/>
    </location>
</feature>
<protein>
    <submittedName>
        <fullName evidence="2">Uncharacterized protein</fullName>
    </submittedName>
</protein>
<comment type="caution">
    <text evidence="2">The sequence shown here is derived from an EMBL/GenBank/DDBJ whole genome shotgun (WGS) entry which is preliminary data.</text>
</comment>
<sequence>MRQSVHPMEANADGEKRQKLGTEDDEWQDVATENSSESVQPETTGYRGGPSFGLDPTTAPDFLTQDLSDGATGQGRNNTLKMNGTSAANGHELDEDDLDGAAEVLSPPQGGGGGNDFSVAKTGRLLTFADETGGNLVEMSYSNRTHYSKQAGPGTVQGAPKGGCCVIQ</sequence>
<name>A0ABD3EQ58_9STRA</name>
<reference evidence="2 3" key="1">
    <citation type="submission" date="2024-09" db="EMBL/GenBank/DDBJ databases">
        <title>Genome sequencing and assembly of Phytophthora oleae, isolate VK10A, causative agent of rot of olive drupes.</title>
        <authorList>
            <person name="Conti Taguali S."/>
            <person name="Riolo M."/>
            <person name="La Spada F."/>
            <person name="Cacciola S.O."/>
            <person name="Dionisio G."/>
        </authorList>
    </citation>
    <scope>NUCLEOTIDE SEQUENCE [LARGE SCALE GENOMIC DNA]</scope>
    <source>
        <strain evidence="2 3">VK10A</strain>
    </source>
</reference>
<feature type="compositionally biased region" description="Polar residues" evidence="1">
    <location>
        <begin position="31"/>
        <end position="43"/>
    </location>
</feature>
<gene>
    <name evidence="2" type="ORF">V7S43_018818</name>
</gene>
<dbReference type="AlphaFoldDB" id="A0ABD3EQ58"/>
<keyword evidence="3" id="KW-1185">Reference proteome</keyword>